<dbReference type="Proteomes" id="UP000664859">
    <property type="component" value="Unassembled WGS sequence"/>
</dbReference>
<proteinExistence type="predicted"/>
<dbReference type="InterPro" id="IPR035903">
    <property type="entry name" value="HesB-like_dom_sf"/>
</dbReference>
<organism evidence="1 2">
    <name type="scientific">Tribonema minus</name>
    <dbReference type="NCBI Taxonomy" id="303371"/>
    <lineage>
        <taxon>Eukaryota</taxon>
        <taxon>Sar</taxon>
        <taxon>Stramenopiles</taxon>
        <taxon>Ochrophyta</taxon>
        <taxon>PX clade</taxon>
        <taxon>Xanthophyceae</taxon>
        <taxon>Tribonematales</taxon>
        <taxon>Tribonemataceae</taxon>
        <taxon>Tribonema</taxon>
    </lineage>
</organism>
<dbReference type="SUPFAM" id="SSF89360">
    <property type="entry name" value="HesB-like domain"/>
    <property type="match status" value="1"/>
</dbReference>
<dbReference type="GO" id="GO:0016226">
    <property type="term" value="P:iron-sulfur cluster assembly"/>
    <property type="evidence" value="ECO:0007669"/>
    <property type="project" value="InterPro"/>
</dbReference>
<reference evidence="1" key="1">
    <citation type="submission" date="2021-02" db="EMBL/GenBank/DDBJ databases">
        <title>First Annotated Genome of the Yellow-green Alga Tribonema minus.</title>
        <authorList>
            <person name="Mahan K.M."/>
        </authorList>
    </citation>
    <scope>NUCLEOTIDE SEQUENCE</scope>
    <source>
        <strain evidence="1">UTEX B ZZ1240</strain>
    </source>
</reference>
<evidence type="ECO:0000313" key="2">
    <source>
        <dbReference type="Proteomes" id="UP000664859"/>
    </source>
</evidence>
<sequence length="69" mass="7827">METDELQHGFKYAIDRKSILYLYAPQLDYSDAPHGFKCAIDPKSMLYLYGPELDYSGALIGGGFQFQNN</sequence>
<protein>
    <submittedName>
        <fullName evidence="1">Uncharacterized protein</fullName>
    </submittedName>
</protein>
<name>A0A836CLX0_9STRA</name>
<dbReference type="GO" id="GO:0051536">
    <property type="term" value="F:iron-sulfur cluster binding"/>
    <property type="evidence" value="ECO:0007669"/>
    <property type="project" value="InterPro"/>
</dbReference>
<accession>A0A836CLX0</accession>
<dbReference type="AlphaFoldDB" id="A0A836CLX0"/>
<dbReference type="InterPro" id="IPR031108">
    <property type="entry name" value="IscA_plant_cyanobact"/>
</dbReference>
<evidence type="ECO:0000313" key="1">
    <source>
        <dbReference type="EMBL" id="KAG5190194.1"/>
    </source>
</evidence>
<dbReference type="OrthoDB" id="333486at2759"/>
<dbReference type="PANTHER" id="PTHR47265">
    <property type="entry name" value="IRON-SULFUR ASSEMBLY PROTEIN ISCA, CHLOROPLASTIC"/>
    <property type="match status" value="1"/>
</dbReference>
<comment type="caution">
    <text evidence="1">The sequence shown here is derived from an EMBL/GenBank/DDBJ whole genome shotgun (WGS) entry which is preliminary data.</text>
</comment>
<dbReference type="EMBL" id="JAFCMP010000037">
    <property type="protein sequence ID" value="KAG5190194.1"/>
    <property type="molecule type" value="Genomic_DNA"/>
</dbReference>
<keyword evidence="2" id="KW-1185">Reference proteome</keyword>
<dbReference type="PANTHER" id="PTHR47265:SF1">
    <property type="entry name" value="IRON-SULFUR ASSEMBLY PROTEIN ISCA, CHLOROPLASTIC"/>
    <property type="match status" value="1"/>
</dbReference>
<dbReference type="Gene3D" id="2.60.300.12">
    <property type="entry name" value="HesB-like domain"/>
    <property type="match status" value="1"/>
</dbReference>
<gene>
    <name evidence="1" type="ORF">JKP88DRAFT_286122</name>
</gene>